<evidence type="ECO:0000256" key="5">
    <source>
        <dbReference type="ARBA" id="ARBA00023002"/>
    </source>
</evidence>
<evidence type="ECO:0000259" key="12">
    <source>
        <dbReference type="PROSITE" id="PS52019"/>
    </source>
</evidence>
<dbReference type="SUPFAM" id="SSF51735">
    <property type="entry name" value="NAD(P)-binding Rossmann-fold domains"/>
    <property type="match status" value="2"/>
</dbReference>
<dbReference type="Pfam" id="PF13602">
    <property type="entry name" value="ADH_zinc_N_2"/>
    <property type="match status" value="1"/>
</dbReference>
<dbReference type="InterPro" id="IPR036291">
    <property type="entry name" value="NAD(P)-bd_dom_sf"/>
</dbReference>
<dbReference type="InterPro" id="IPR036736">
    <property type="entry name" value="ACP-like_sf"/>
</dbReference>
<dbReference type="InterPro" id="IPR049551">
    <property type="entry name" value="PKS_DH_C"/>
</dbReference>
<dbReference type="InterPro" id="IPR020843">
    <property type="entry name" value="ER"/>
</dbReference>
<feature type="region of interest" description="N-terminal hotdog fold" evidence="9">
    <location>
        <begin position="934"/>
        <end position="1078"/>
    </location>
</feature>
<dbReference type="SUPFAM" id="SSF50129">
    <property type="entry name" value="GroES-like"/>
    <property type="match status" value="1"/>
</dbReference>
<dbReference type="SUPFAM" id="SSF48264">
    <property type="entry name" value="Cytochrome P450"/>
    <property type="match status" value="1"/>
</dbReference>
<evidence type="ECO:0000256" key="8">
    <source>
        <dbReference type="PIRSR" id="PIRSR602401-1"/>
    </source>
</evidence>
<dbReference type="GO" id="GO:0004315">
    <property type="term" value="F:3-oxoacyl-[acyl-carrier-protein] synthase activity"/>
    <property type="evidence" value="ECO:0007669"/>
    <property type="project" value="InterPro"/>
</dbReference>
<dbReference type="PROSITE" id="PS52004">
    <property type="entry name" value="KS3_2"/>
    <property type="match status" value="1"/>
</dbReference>
<evidence type="ECO:0000256" key="6">
    <source>
        <dbReference type="ARBA" id="ARBA00023268"/>
    </source>
</evidence>
<dbReference type="EMBL" id="WUBL01000119">
    <property type="protein sequence ID" value="KAF2965317.1"/>
    <property type="molecule type" value="Genomic_DNA"/>
</dbReference>
<dbReference type="PANTHER" id="PTHR43775:SF50">
    <property type="entry name" value="HIGHLY REDUCING POLYKETIDE SYNTHASE SRDA"/>
    <property type="match status" value="1"/>
</dbReference>
<dbReference type="InterPro" id="IPR011032">
    <property type="entry name" value="GroES-like_sf"/>
</dbReference>
<dbReference type="InterPro" id="IPR014043">
    <property type="entry name" value="Acyl_transferase_dom"/>
</dbReference>
<dbReference type="InterPro" id="IPR020841">
    <property type="entry name" value="PKS_Beta-ketoAc_synthase_dom"/>
</dbReference>
<dbReference type="InParanoid" id="A0A7C8N2Y7"/>
<organism evidence="13 14">
    <name type="scientific">Xylaria multiplex</name>
    <dbReference type="NCBI Taxonomy" id="323545"/>
    <lineage>
        <taxon>Eukaryota</taxon>
        <taxon>Fungi</taxon>
        <taxon>Dikarya</taxon>
        <taxon>Ascomycota</taxon>
        <taxon>Pezizomycotina</taxon>
        <taxon>Sordariomycetes</taxon>
        <taxon>Xylariomycetidae</taxon>
        <taxon>Xylariales</taxon>
        <taxon>Xylariaceae</taxon>
        <taxon>Xylaria</taxon>
    </lineage>
</organism>
<dbReference type="InterPro" id="IPR014030">
    <property type="entry name" value="Ketoacyl_synth_N"/>
</dbReference>
<evidence type="ECO:0000313" key="13">
    <source>
        <dbReference type="EMBL" id="KAF2965317.1"/>
    </source>
</evidence>
<dbReference type="SMART" id="SM00827">
    <property type="entry name" value="PKS_AT"/>
    <property type="match status" value="1"/>
</dbReference>
<dbReference type="InterPro" id="IPR036396">
    <property type="entry name" value="Cyt_P450_sf"/>
</dbReference>
<dbReference type="Gene3D" id="3.40.366.10">
    <property type="entry name" value="Malonyl-Coenzyme A Acyl Carrier Protein, domain 2"/>
    <property type="match status" value="1"/>
</dbReference>
<dbReference type="GO" id="GO:0004312">
    <property type="term" value="F:fatty acid synthase activity"/>
    <property type="evidence" value="ECO:0007669"/>
    <property type="project" value="TreeGrafter"/>
</dbReference>
<dbReference type="GO" id="GO:0032259">
    <property type="term" value="P:methylation"/>
    <property type="evidence" value="ECO:0007669"/>
    <property type="project" value="UniProtKB-KW"/>
</dbReference>
<dbReference type="GO" id="GO:0044550">
    <property type="term" value="P:secondary metabolite biosynthetic process"/>
    <property type="evidence" value="ECO:0007669"/>
    <property type="project" value="TreeGrafter"/>
</dbReference>
<keyword evidence="2" id="KW-0597">Phosphoprotein</keyword>
<evidence type="ECO:0000256" key="2">
    <source>
        <dbReference type="ARBA" id="ARBA00022553"/>
    </source>
</evidence>
<feature type="active site" description="Proton acceptor; for dehydratase activity" evidence="9">
    <location>
        <position position="967"/>
    </location>
</feature>
<dbReference type="PROSITE" id="PS52019">
    <property type="entry name" value="PKS_MFAS_DH"/>
    <property type="match status" value="1"/>
</dbReference>
<dbReference type="CDD" id="cd11065">
    <property type="entry name" value="CYP64-like"/>
    <property type="match status" value="1"/>
</dbReference>
<dbReference type="GO" id="GO:0016705">
    <property type="term" value="F:oxidoreductase activity, acting on paired donors, with incorporation or reduction of molecular oxygen"/>
    <property type="evidence" value="ECO:0007669"/>
    <property type="project" value="InterPro"/>
</dbReference>
<dbReference type="Pfam" id="PF02801">
    <property type="entry name" value="Ketoacyl-synt_C"/>
    <property type="match status" value="1"/>
</dbReference>
<keyword evidence="14" id="KW-1185">Reference proteome</keyword>
<evidence type="ECO:0000313" key="14">
    <source>
        <dbReference type="Proteomes" id="UP000481858"/>
    </source>
</evidence>
<dbReference type="OrthoDB" id="329835at2759"/>
<dbReference type="CDD" id="cd05195">
    <property type="entry name" value="enoyl_red"/>
    <property type="match status" value="1"/>
</dbReference>
<dbReference type="InterPro" id="IPR016035">
    <property type="entry name" value="Acyl_Trfase/lysoPLipase"/>
</dbReference>
<keyword evidence="7" id="KW-0012">Acyltransferase</keyword>
<feature type="binding site" description="axial binding residue" evidence="8">
    <location>
        <position position="2766"/>
    </location>
    <ligand>
        <name>heme</name>
        <dbReference type="ChEBI" id="CHEBI:30413"/>
    </ligand>
    <ligandPart>
        <name>Fe</name>
        <dbReference type="ChEBI" id="CHEBI:18248"/>
    </ligandPart>
</feature>
<dbReference type="PRINTS" id="PR00463">
    <property type="entry name" value="EP450I"/>
</dbReference>
<evidence type="ECO:0000256" key="1">
    <source>
        <dbReference type="ARBA" id="ARBA00022450"/>
    </source>
</evidence>
<dbReference type="CDD" id="cd00833">
    <property type="entry name" value="PKS"/>
    <property type="match status" value="1"/>
</dbReference>
<dbReference type="PROSITE" id="PS50075">
    <property type="entry name" value="CARRIER"/>
    <property type="match status" value="1"/>
</dbReference>
<dbReference type="InterPro" id="IPR014031">
    <property type="entry name" value="Ketoacyl_synth_C"/>
</dbReference>
<dbReference type="PANTHER" id="PTHR43775">
    <property type="entry name" value="FATTY ACID SYNTHASE"/>
    <property type="match status" value="1"/>
</dbReference>
<keyword evidence="3" id="KW-0808">Transferase</keyword>
<feature type="domain" description="Ketosynthase family 3 (KS3)" evidence="11">
    <location>
        <begin position="8"/>
        <end position="438"/>
    </location>
</feature>
<keyword evidence="8" id="KW-0408">Iron</keyword>
<dbReference type="Gene3D" id="3.10.129.110">
    <property type="entry name" value="Polyketide synthase dehydratase"/>
    <property type="match status" value="1"/>
</dbReference>
<dbReference type="SUPFAM" id="SSF55048">
    <property type="entry name" value="Probable ACP-binding domain of malonyl-CoA ACP transacylase"/>
    <property type="match status" value="1"/>
</dbReference>
<dbReference type="SMART" id="SM00829">
    <property type="entry name" value="PKS_ER"/>
    <property type="match status" value="1"/>
</dbReference>
<keyword evidence="4" id="KW-0521">NADP</keyword>
<dbReference type="InterPro" id="IPR009081">
    <property type="entry name" value="PP-bd_ACP"/>
</dbReference>
<dbReference type="GO" id="GO:0004497">
    <property type="term" value="F:monooxygenase activity"/>
    <property type="evidence" value="ECO:0007669"/>
    <property type="project" value="InterPro"/>
</dbReference>
<dbReference type="InterPro" id="IPR042104">
    <property type="entry name" value="PKS_dehydratase_sf"/>
</dbReference>
<evidence type="ECO:0000256" key="4">
    <source>
        <dbReference type="ARBA" id="ARBA00022857"/>
    </source>
</evidence>
<dbReference type="InterPro" id="IPR032821">
    <property type="entry name" value="PKS_assoc"/>
</dbReference>
<feature type="domain" description="PKS/mFAS DH" evidence="12">
    <location>
        <begin position="934"/>
        <end position="1248"/>
    </location>
</feature>
<dbReference type="SMART" id="SM00823">
    <property type="entry name" value="PKS_PP"/>
    <property type="match status" value="1"/>
</dbReference>
<keyword evidence="8" id="KW-0479">Metal-binding</keyword>
<evidence type="ECO:0000256" key="3">
    <source>
        <dbReference type="ARBA" id="ARBA00022679"/>
    </source>
</evidence>
<gene>
    <name evidence="13" type="ORF">GQX73_g8270</name>
</gene>
<evidence type="ECO:0000256" key="9">
    <source>
        <dbReference type="PROSITE-ProRule" id="PRU01363"/>
    </source>
</evidence>
<reference evidence="13 14" key="1">
    <citation type="submission" date="2019-12" db="EMBL/GenBank/DDBJ databases">
        <title>Draft genome sequence of the ascomycete Xylaria multiplex DSM 110363.</title>
        <authorList>
            <person name="Buettner E."/>
            <person name="Kellner H."/>
        </authorList>
    </citation>
    <scope>NUCLEOTIDE SEQUENCE [LARGE SCALE GENOMIC DNA]</scope>
    <source>
        <strain evidence="13 14">DSM 110363</strain>
    </source>
</reference>
<dbReference type="Gene3D" id="3.90.180.10">
    <property type="entry name" value="Medium-chain alcohol dehydrogenases, catalytic domain"/>
    <property type="match status" value="1"/>
</dbReference>
<dbReference type="InterPro" id="IPR018201">
    <property type="entry name" value="Ketoacyl_synth_AS"/>
</dbReference>
<evidence type="ECO:0000259" key="11">
    <source>
        <dbReference type="PROSITE" id="PS52004"/>
    </source>
</evidence>
<name>A0A7C8N2Y7_9PEZI</name>
<dbReference type="Proteomes" id="UP000481858">
    <property type="component" value="Unassembled WGS sequence"/>
</dbReference>
<keyword evidence="8" id="KW-0349">Heme</keyword>
<dbReference type="InterPro" id="IPR050091">
    <property type="entry name" value="PKS_NRPS_Biosynth_Enz"/>
</dbReference>
<comment type="caution">
    <text evidence="13">The sequence shown here is derived from an EMBL/GenBank/DDBJ whole genome shotgun (WGS) entry which is preliminary data.</text>
</comment>
<dbReference type="GO" id="GO:0020037">
    <property type="term" value="F:heme binding"/>
    <property type="evidence" value="ECO:0007669"/>
    <property type="project" value="InterPro"/>
</dbReference>
<dbReference type="SUPFAM" id="SSF52151">
    <property type="entry name" value="FabD/lysophospholipase-like"/>
    <property type="match status" value="1"/>
</dbReference>
<dbReference type="Pfam" id="PF00698">
    <property type="entry name" value="Acyl_transf_1"/>
    <property type="match status" value="1"/>
</dbReference>
<feature type="domain" description="Carrier" evidence="10">
    <location>
        <begin position="2301"/>
        <end position="2378"/>
    </location>
</feature>
<dbReference type="GO" id="GO:0031177">
    <property type="term" value="F:phosphopantetheine binding"/>
    <property type="evidence" value="ECO:0007669"/>
    <property type="project" value="InterPro"/>
</dbReference>
<dbReference type="GO" id="GO:0008168">
    <property type="term" value="F:methyltransferase activity"/>
    <property type="evidence" value="ECO:0007669"/>
    <property type="project" value="UniProtKB-KW"/>
</dbReference>
<accession>A0A7C8N2Y7</accession>
<keyword evidence="5" id="KW-0560">Oxidoreductase</keyword>
<dbReference type="PROSITE" id="PS00606">
    <property type="entry name" value="KS3_1"/>
    <property type="match status" value="1"/>
</dbReference>
<dbReference type="InterPro" id="IPR013968">
    <property type="entry name" value="PKS_KR"/>
</dbReference>
<dbReference type="InterPro" id="IPR016036">
    <property type="entry name" value="Malonyl_transacylase_ACP-bd"/>
</dbReference>
<evidence type="ECO:0000259" key="10">
    <source>
        <dbReference type="PROSITE" id="PS50075"/>
    </source>
</evidence>
<evidence type="ECO:0000256" key="7">
    <source>
        <dbReference type="ARBA" id="ARBA00023315"/>
    </source>
</evidence>
<dbReference type="Pfam" id="PF08659">
    <property type="entry name" value="KR"/>
    <property type="match status" value="1"/>
</dbReference>
<dbReference type="InterPro" id="IPR001128">
    <property type="entry name" value="Cyt_P450"/>
</dbReference>
<dbReference type="GO" id="GO:0005506">
    <property type="term" value="F:iron ion binding"/>
    <property type="evidence" value="ECO:0007669"/>
    <property type="project" value="InterPro"/>
</dbReference>
<dbReference type="GO" id="GO:0006633">
    <property type="term" value="P:fatty acid biosynthetic process"/>
    <property type="evidence" value="ECO:0007669"/>
    <property type="project" value="InterPro"/>
</dbReference>
<dbReference type="InterPro" id="IPR020807">
    <property type="entry name" value="PKS_DH"/>
</dbReference>
<dbReference type="Pfam" id="PF16197">
    <property type="entry name" value="KAsynt_C_assoc"/>
    <property type="match status" value="1"/>
</dbReference>
<sequence length="2852" mass="312912">MSSLDGNDNPVCIVGLGCHLPGGIRSPSALWDFLVERKSAQSRVPESRFNIKGFYHPDENRAGAMNADGGYFLDEDVRLFENDFFGINNLEAAYTNLRRTTEVDPQQRKLLEVVFECLENAGESLESVSGTNTGVYVGRFTVDHQTMQSRDPDTIHRYSATGGGTTILANRISHVFNLQGPSFTLDTACSSSIYCLDSAVNALKNGVCDAAVVAAVNLITAPEQCLATMKAGVLSPRSTCRTFDASADGYGRADGVSAVYLKRLSSAIKDDNKIWAVVRSTAVNSNGRTLGITQPSVDLQEAVIRKAYSNAGLLFSDTDYVECHGTGTPVGDPIEIDAIRRCFSESRDSPLFIGAVKPNLGHSEASSGLTSLIKVALSFNHGKIPPTRRPTKLNPVLRLDSSNLKLVTELEEWPRTVRRASINSFGYGGANAHAILEAFDTYAITPNLQAGIQIGVASPSENLLLTISAGTIKSLAARVQQIGEIASTSKQSQLESLAFTLNSRKHSLTARQALIAQPCEGGGVELISVNAGSAAGPLPLAFVFTGQGAQYPGMAKQLLKNQHFLTTIRGLDQTLQSLPPDKAPRWSIEQYLSDPEGKGRERSSAVISQTLCTAIQIAIVDLLGRWNAKPTAVIGHSSGEIAAAFAAGLIDRKQAILVAYLRGCAVEKVEQEGSMMAVALNVEPAQRIIREANLEKQVCVACINSPESVTLSGSTEGIRFLETRMREMKKPCSVIRSNGRAYHSHMMRDVGATYENMLRLVFVENSPNTPQRHPGATMCSTVGSVETELCSPNGSIDWPVYWRRNLEETVQFDSALSRLAASAALQYVEIGPHHALKGPINQIRSSLKLSDDQFRYAPTLALNRDADLCMKQLAGTLFMHGHSLNWNEVNTFSTKNPPYFDSLPPYPWDYSSTKLLYFESRSSYELRNKQCVRHELLGSRQHSGNGIDCVWRNDSLRLKEVPWMRDHTVGTQVVFPAAAYLSMIIEGLNQVRDEGKISPGSLGAAFEFRNVSFKAALVVSEDDALSGNDIELHTTLTPRKISTTSTSASWYEFCISSWMGGKVTSHCVGSVREVSAVASAVDSVTVGESNQLLTVSTDPWYKKFALEGLDFGPTFHSVSSLRINGSKEEYSAIGTTRVQSLAVQSVRESRAVHPITIDACLQTGIMSTCAGKVDELQAYLPVFIKECRVGSIPTTDVSLDSYADIHARSERTGVSTQRIHCTLRGAGGNALVELSDVRMSLHSEKLPDDVESDTHGLNQRHPCLRVQWKPDIHHLQSDSVSQLRKYIAAFLDDQDSDLADEENVGVIGALLDLAGHKNPRMRVLEVGEGCSRKSEKWLELLDKHAAFPRCRSWHTATIVDSSELVVEDGGRGPFDTIIVSGLDDSEKHWKDPDTILSNLASNGTIITHNTPAARASLESADFWAIEVDERTLLAQRHSPRNSPSQIVYIVVRQVNTSVAEFALSLSAQLQKSRAATKVEIISINNLPSASVFEKAVCISLLELESTYLATMGQPELDALRHITNRVSTLLWVTGAGMLGGSDKTNPDLTLSAGLSRALMLEQPALRFAVIDIGSEPLHQPNMHQTTCLNIISTLFPVNDESDDHEYIQLHGIIHVSRFKPDRHVNTLFEHRVRSGHPTNKSTLSHAKPARLSIGKVGVTETIHFQQLCELTTTPPAGFVDIEVQVVSLNAKDVYALNGRIETRMGATAMEFGGVVISTGPGVPETHLKPGDRVVAILPNHFTTTVRAPAWAVHRVRSDEDLCLVSGMLVAYCTALYALNDRAHLRRGESVLIHSGAGALGIAAITVAQRAGAVVYATVGSRAKKDWIVNHLGLPDSHIFDSHDAASFVTGVRDATGGHGVDVILNSLTGDLMHSSWDCIAPFGRFIEVGKRELIDAGKLDMSVFLRSVTFTAFDLSEMFYSDDKFYQDLLHSKVEEVLSLLRSKEIEPLPTKKFDVSETANAYRYFSKKDRIGKIVISFENPDSIVPVSPAPYLTLLSPHKVYLLVGCLGGLGRSLSRWLLSRGAKNFVFLGRSGCDKSAAKDLVSRLRESGATVNVVRGDVCDSADVIRAVRSCVNTGMPLGGIVQASMGLSESLFSTMTSKAWQTAIKPKWAGTWNLEAAVRELNLLDSLDFFLLMSSISGSVGTATESNYCAANGFLDAFAQALGTRGMPVVSLGLGMVSEVGYLHENTEIEALLLRRGIQPLNEAEFLQVVDLALLSAKQYKEGGSSLSKLCSPSHILTGLEPLRIRELRNQGFEVSHGAARDPRSSILASAFEAQFENADEPTDVPSALATASWMKDISPGRLATLKQAADAPSLDVAIDEHKRLMDYGVDSMIASEFRTWFWTAFRVDVPFLDILGQGKSLLALSNFVTDQLTQWSHAYGPIFSLKVLHGTMIVVNSAAYAIELFTKRSAHYCNRPPFYVMDQLVFAGDHTMLMNADSRWRLRRKLYFQLMNASTCDNKHLTLIDAEIAQTLKDLIADPAGLMFHPGRMSNSIIMALVFGIRTPRPDTPHYRELRKIMTELAGLGDIGATPPVDLLPVLKYLPDCFWGNWKSRAGQLRKTMLDLYHPLVGRVIDRRRQLTVPRNSFLDQVLDQQGILNFTRNEIDVMCGNLIEGGTDTVSTTLLAFFQAMVTYPEIQKEAQDQIDSVVHDTRQPSWDDYDRLPYVVTIIKEVLRWRPPTPSGFPYSSNKEDNINNMKIPRGSTMVLNIWGIHHDPDRYPCPEQFMPSRFQNQTLPASAYANSHSPHGRDHFAYGAGRRLCPGIHLSERILFIFVAKLLWACTIEHKRDTDGNRLPVDVDPRTGYIDGAINECHPFAVTFNPRSTRRCDMVFTSAAQADTTVLDNYD</sequence>
<proteinExistence type="predicted"/>
<dbReference type="Pfam" id="PF00109">
    <property type="entry name" value="ketoacyl-synt"/>
    <property type="match status" value="1"/>
</dbReference>
<dbReference type="InterPro" id="IPR049552">
    <property type="entry name" value="PKS_DH_N"/>
</dbReference>
<dbReference type="SMART" id="SM00822">
    <property type="entry name" value="PKS_KR"/>
    <property type="match status" value="1"/>
</dbReference>
<dbReference type="Pfam" id="PF21089">
    <property type="entry name" value="PKS_DH_N"/>
    <property type="match status" value="1"/>
</dbReference>
<dbReference type="Pfam" id="PF00067">
    <property type="entry name" value="p450"/>
    <property type="match status" value="1"/>
</dbReference>
<feature type="active site" description="Proton donor; for dehydratase activity" evidence="9">
    <location>
        <position position="1158"/>
    </location>
</feature>
<dbReference type="Pfam" id="PF14765">
    <property type="entry name" value="PS-DH"/>
    <property type="match status" value="1"/>
</dbReference>
<keyword evidence="1" id="KW-0596">Phosphopantetheine</keyword>
<dbReference type="InterPro" id="IPR002401">
    <property type="entry name" value="Cyt_P450_E_grp-I"/>
</dbReference>
<dbReference type="SUPFAM" id="SSF53901">
    <property type="entry name" value="Thiolase-like"/>
    <property type="match status" value="1"/>
</dbReference>
<dbReference type="InterPro" id="IPR049900">
    <property type="entry name" value="PKS_mFAS_DH"/>
</dbReference>
<keyword evidence="6" id="KW-0511">Multifunctional enzyme</keyword>
<dbReference type="SUPFAM" id="SSF47336">
    <property type="entry name" value="ACP-like"/>
    <property type="match status" value="1"/>
</dbReference>
<dbReference type="InterPro" id="IPR020806">
    <property type="entry name" value="PKS_PP-bd"/>
</dbReference>
<dbReference type="InterPro" id="IPR016039">
    <property type="entry name" value="Thiolase-like"/>
</dbReference>
<dbReference type="SMART" id="SM00825">
    <property type="entry name" value="PKS_KS"/>
    <property type="match status" value="1"/>
</dbReference>
<dbReference type="InterPro" id="IPR001227">
    <property type="entry name" value="Ac_transferase_dom_sf"/>
</dbReference>
<protein>
    <submittedName>
        <fullName evidence="13">Uncharacterized protein</fullName>
    </submittedName>
</protein>
<dbReference type="Gene3D" id="3.40.50.720">
    <property type="entry name" value="NAD(P)-binding Rossmann-like Domain"/>
    <property type="match status" value="1"/>
</dbReference>
<dbReference type="SMART" id="SM00826">
    <property type="entry name" value="PKS_DH"/>
    <property type="match status" value="1"/>
</dbReference>
<dbReference type="InterPro" id="IPR057326">
    <property type="entry name" value="KR_dom"/>
</dbReference>
<comment type="cofactor">
    <cofactor evidence="8">
        <name>heme</name>
        <dbReference type="ChEBI" id="CHEBI:30413"/>
    </cofactor>
</comment>
<feature type="region of interest" description="C-terminal hotdog fold" evidence="9">
    <location>
        <begin position="1091"/>
        <end position="1248"/>
    </location>
</feature>
<dbReference type="Gene3D" id="3.40.47.10">
    <property type="match status" value="1"/>
</dbReference>
<dbReference type="Gene3D" id="1.10.630.10">
    <property type="entry name" value="Cytochrome P450"/>
    <property type="match status" value="1"/>
</dbReference>